<keyword evidence="3" id="KW-0560">Oxidoreductase</keyword>
<dbReference type="VEuPathDB" id="VectorBase:LOC119187034"/>
<dbReference type="PROSITE" id="PS50853">
    <property type="entry name" value="FN3"/>
    <property type="match status" value="4"/>
</dbReference>
<dbReference type="GO" id="GO:0006693">
    <property type="term" value="P:prostaglandin metabolic process"/>
    <property type="evidence" value="ECO:0007669"/>
    <property type="project" value="TreeGrafter"/>
</dbReference>
<dbReference type="InterPro" id="IPR013149">
    <property type="entry name" value="ADH-like_C"/>
</dbReference>
<dbReference type="SUPFAM" id="SSF50129">
    <property type="entry name" value="GroES-like"/>
    <property type="match status" value="1"/>
</dbReference>
<feature type="domain" description="Fibronectin type-III" evidence="9">
    <location>
        <begin position="695"/>
        <end position="805"/>
    </location>
</feature>
<dbReference type="CDD" id="cd00063">
    <property type="entry name" value="FN3"/>
    <property type="match status" value="4"/>
</dbReference>
<evidence type="ECO:0000256" key="2">
    <source>
        <dbReference type="ARBA" id="ARBA00011981"/>
    </source>
</evidence>
<accession>A0A9J6F860</accession>
<dbReference type="PANTHER" id="PTHR43205">
    <property type="entry name" value="PROSTAGLANDIN REDUCTASE"/>
    <property type="match status" value="1"/>
</dbReference>
<evidence type="ECO:0000256" key="1">
    <source>
        <dbReference type="ARBA" id="ARBA00010460"/>
    </source>
</evidence>
<comment type="similarity">
    <text evidence="1">Belongs to the NADP-dependent oxidoreductase L4BD family.</text>
</comment>
<evidence type="ECO:0000256" key="4">
    <source>
        <dbReference type="ARBA" id="ARBA00033119"/>
    </source>
</evidence>
<dbReference type="FunFam" id="3.40.50.720:FF:000121">
    <property type="entry name" value="Prostaglandin reductase 2"/>
    <property type="match status" value="1"/>
</dbReference>
<proteinExistence type="inferred from homology"/>
<comment type="catalytic activity">
    <reaction evidence="5">
        <text>13,14-dihydro-15-oxo-prostaglandin F1alpha + NADP(+) = 15-oxoprostaglandin F1alpha + NADPH + H(+)</text>
        <dbReference type="Rhea" id="RHEA:50592"/>
        <dbReference type="ChEBI" id="CHEBI:15378"/>
        <dbReference type="ChEBI" id="CHEBI:57783"/>
        <dbReference type="ChEBI" id="CHEBI:58349"/>
        <dbReference type="ChEBI" id="CHEBI:79072"/>
        <dbReference type="ChEBI" id="CHEBI:133411"/>
    </reaction>
    <physiologicalReaction direction="right-to-left" evidence="5">
        <dbReference type="Rhea" id="RHEA:50594"/>
    </physiologicalReaction>
</comment>
<feature type="domain" description="Fibronectin type-III" evidence="9">
    <location>
        <begin position="809"/>
        <end position="902"/>
    </location>
</feature>
<dbReference type="VEuPathDB" id="VectorBase:LOC119164733"/>
<dbReference type="SMART" id="SM00060">
    <property type="entry name" value="FN3"/>
    <property type="match status" value="4"/>
</dbReference>
<dbReference type="Proteomes" id="UP000821866">
    <property type="component" value="Chromosome 1"/>
</dbReference>
<dbReference type="InterPro" id="IPR003961">
    <property type="entry name" value="FN3_dom"/>
</dbReference>
<dbReference type="Pfam" id="PF16884">
    <property type="entry name" value="ADH_N_2"/>
    <property type="match status" value="1"/>
</dbReference>
<evidence type="ECO:0000256" key="6">
    <source>
        <dbReference type="ARBA" id="ARBA00048290"/>
    </source>
</evidence>
<dbReference type="InterPro" id="IPR036116">
    <property type="entry name" value="FN3_sf"/>
</dbReference>
<dbReference type="Pfam" id="PF00107">
    <property type="entry name" value="ADH_zinc_N"/>
    <property type="match status" value="1"/>
</dbReference>
<dbReference type="Gene3D" id="3.90.180.10">
    <property type="entry name" value="Medium-chain alcohol dehydrogenases, catalytic domain"/>
    <property type="match status" value="1"/>
</dbReference>
<dbReference type="EMBL" id="JABSTU010000001">
    <property type="protein sequence ID" value="KAH8042529.1"/>
    <property type="molecule type" value="Genomic_DNA"/>
</dbReference>
<dbReference type="InterPro" id="IPR011032">
    <property type="entry name" value="GroES-like_sf"/>
</dbReference>
<evidence type="ECO:0000256" key="3">
    <source>
        <dbReference type="ARBA" id="ARBA00023002"/>
    </source>
</evidence>
<comment type="catalytic activity">
    <reaction evidence="6">
        <text>13,14-dihydro-15-oxo-PGF2alpha + NADP(+) = 15-oxoprostaglandin F2alpha + NADPH + H(+)</text>
        <dbReference type="Rhea" id="RHEA:50588"/>
        <dbReference type="ChEBI" id="CHEBI:15378"/>
        <dbReference type="ChEBI" id="CHEBI:57783"/>
        <dbReference type="ChEBI" id="CHEBI:58349"/>
        <dbReference type="ChEBI" id="CHEBI:133374"/>
        <dbReference type="ChEBI" id="CHEBI:133409"/>
    </reaction>
    <physiologicalReaction direction="right-to-left" evidence="6">
        <dbReference type="Rhea" id="RHEA:50590"/>
    </physiologicalReaction>
</comment>
<evidence type="ECO:0000259" key="9">
    <source>
        <dbReference type="PROSITE" id="PS50853"/>
    </source>
</evidence>
<dbReference type="SUPFAM" id="SSF49265">
    <property type="entry name" value="Fibronectin type III"/>
    <property type="match status" value="2"/>
</dbReference>
<evidence type="ECO:0000313" key="10">
    <source>
        <dbReference type="EMBL" id="KAH8042529.1"/>
    </source>
</evidence>
<feature type="domain" description="Fibronectin type-III" evidence="9">
    <location>
        <begin position="596"/>
        <end position="687"/>
    </location>
</feature>
<dbReference type="InterPro" id="IPR041694">
    <property type="entry name" value="ADH_N_2"/>
</dbReference>
<dbReference type="InterPro" id="IPR045010">
    <property type="entry name" value="MDR_fam"/>
</dbReference>
<dbReference type="InterPro" id="IPR036291">
    <property type="entry name" value="NAD(P)-bd_dom_sf"/>
</dbReference>
<dbReference type="EC" id="1.3.1.48" evidence="2"/>
<comment type="caution">
    <text evidence="10">The sequence shown here is derived from an EMBL/GenBank/DDBJ whole genome shotgun (WGS) entry which is preliminary data.</text>
</comment>
<evidence type="ECO:0000256" key="7">
    <source>
        <dbReference type="ARBA" id="ARBA00049070"/>
    </source>
</evidence>
<evidence type="ECO:0000256" key="8">
    <source>
        <dbReference type="SAM" id="MobiDB-lite"/>
    </source>
</evidence>
<evidence type="ECO:0000313" key="11">
    <source>
        <dbReference type="Proteomes" id="UP000821866"/>
    </source>
</evidence>
<dbReference type="PANTHER" id="PTHR43205:SF5">
    <property type="entry name" value="PROSTAGLANDIN REDUCTASE 2"/>
    <property type="match status" value="1"/>
</dbReference>
<reference evidence="10" key="2">
    <citation type="submission" date="2021-09" db="EMBL/GenBank/DDBJ databases">
        <authorList>
            <person name="Jia N."/>
            <person name="Wang J."/>
            <person name="Shi W."/>
            <person name="Du L."/>
            <person name="Sun Y."/>
            <person name="Zhan W."/>
            <person name="Jiang J."/>
            <person name="Wang Q."/>
            <person name="Zhang B."/>
            <person name="Ji P."/>
            <person name="Sakyi L.B."/>
            <person name="Cui X."/>
            <person name="Yuan T."/>
            <person name="Jiang B."/>
            <person name="Yang W."/>
            <person name="Lam T.T.-Y."/>
            <person name="Chang Q."/>
            <person name="Ding S."/>
            <person name="Wang X."/>
            <person name="Zhu J."/>
            <person name="Ruan X."/>
            <person name="Zhao L."/>
            <person name="Wei J."/>
            <person name="Que T."/>
            <person name="Du C."/>
            <person name="Cheng J."/>
            <person name="Dai P."/>
            <person name="Han X."/>
            <person name="Huang E."/>
            <person name="Gao Y."/>
            <person name="Liu J."/>
            <person name="Shao H."/>
            <person name="Ye R."/>
            <person name="Li L."/>
            <person name="Wei W."/>
            <person name="Wang X."/>
            <person name="Wang C."/>
            <person name="Huo Q."/>
            <person name="Li W."/>
            <person name="Guo W."/>
            <person name="Chen H."/>
            <person name="Chen S."/>
            <person name="Zhou L."/>
            <person name="Zhou L."/>
            <person name="Ni X."/>
            <person name="Tian J."/>
            <person name="Zhou Y."/>
            <person name="Sheng Y."/>
            <person name="Liu T."/>
            <person name="Pan Y."/>
            <person name="Xia L."/>
            <person name="Li J."/>
            <person name="Zhao F."/>
            <person name="Cao W."/>
        </authorList>
    </citation>
    <scope>NUCLEOTIDE SEQUENCE</scope>
    <source>
        <strain evidence="10">Rmic-2018</strain>
        <tissue evidence="10">Larvae</tissue>
    </source>
</reference>
<organism evidence="10 11">
    <name type="scientific">Rhipicephalus microplus</name>
    <name type="common">Cattle tick</name>
    <name type="synonym">Boophilus microplus</name>
    <dbReference type="NCBI Taxonomy" id="6941"/>
    <lineage>
        <taxon>Eukaryota</taxon>
        <taxon>Metazoa</taxon>
        <taxon>Ecdysozoa</taxon>
        <taxon>Arthropoda</taxon>
        <taxon>Chelicerata</taxon>
        <taxon>Arachnida</taxon>
        <taxon>Acari</taxon>
        <taxon>Parasitiformes</taxon>
        <taxon>Ixodida</taxon>
        <taxon>Ixodoidea</taxon>
        <taxon>Ixodidae</taxon>
        <taxon>Rhipicephalinae</taxon>
        <taxon>Rhipicephalus</taxon>
        <taxon>Boophilus</taxon>
    </lineage>
</organism>
<dbReference type="Gene3D" id="2.60.40.10">
    <property type="entry name" value="Immunoglobulins"/>
    <property type="match status" value="4"/>
</dbReference>
<dbReference type="InterPro" id="IPR013783">
    <property type="entry name" value="Ig-like_fold"/>
</dbReference>
<dbReference type="Gene3D" id="3.40.50.720">
    <property type="entry name" value="NAD(P)-binding Rossmann-like Domain"/>
    <property type="match status" value="1"/>
</dbReference>
<protein>
    <recommendedName>
        <fullName evidence="4">15-oxoprostaglandin 13-reductase</fullName>
        <ecNumber evidence="2">1.3.1.48</ecNumber>
    </recommendedName>
    <alternativeName>
        <fullName evidence="4">15-oxoprostaglandin 13-reductase</fullName>
    </alternativeName>
</protein>
<evidence type="ECO:0000256" key="5">
    <source>
        <dbReference type="ARBA" id="ARBA00047878"/>
    </source>
</evidence>
<name>A0A9J6F860_RHIMP</name>
<reference evidence="10" key="1">
    <citation type="journal article" date="2020" name="Cell">
        <title>Large-Scale Comparative Analyses of Tick Genomes Elucidate Their Genetic Diversity and Vector Capacities.</title>
        <authorList>
            <consortium name="Tick Genome and Microbiome Consortium (TIGMIC)"/>
            <person name="Jia N."/>
            <person name="Wang J."/>
            <person name="Shi W."/>
            <person name="Du L."/>
            <person name="Sun Y."/>
            <person name="Zhan W."/>
            <person name="Jiang J.F."/>
            <person name="Wang Q."/>
            <person name="Zhang B."/>
            <person name="Ji P."/>
            <person name="Bell-Sakyi L."/>
            <person name="Cui X.M."/>
            <person name="Yuan T.T."/>
            <person name="Jiang B.G."/>
            <person name="Yang W.F."/>
            <person name="Lam T.T."/>
            <person name="Chang Q.C."/>
            <person name="Ding S.J."/>
            <person name="Wang X.J."/>
            <person name="Zhu J.G."/>
            <person name="Ruan X.D."/>
            <person name="Zhao L."/>
            <person name="Wei J.T."/>
            <person name="Ye R.Z."/>
            <person name="Que T.C."/>
            <person name="Du C.H."/>
            <person name="Zhou Y.H."/>
            <person name="Cheng J.X."/>
            <person name="Dai P.F."/>
            <person name="Guo W.B."/>
            <person name="Han X.H."/>
            <person name="Huang E.J."/>
            <person name="Li L.F."/>
            <person name="Wei W."/>
            <person name="Gao Y.C."/>
            <person name="Liu J.Z."/>
            <person name="Shao H.Z."/>
            <person name="Wang X."/>
            <person name="Wang C.C."/>
            <person name="Yang T.C."/>
            <person name="Huo Q.B."/>
            <person name="Li W."/>
            <person name="Chen H.Y."/>
            <person name="Chen S.E."/>
            <person name="Zhou L.G."/>
            <person name="Ni X.B."/>
            <person name="Tian J.H."/>
            <person name="Sheng Y."/>
            <person name="Liu T."/>
            <person name="Pan Y.S."/>
            <person name="Xia L.Y."/>
            <person name="Li J."/>
            <person name="Zhao F."/>
            <person name="Cao W.C."/>
        </authorList>
    </citation>
    <scope>NUCLEOTIDE SEQUENCE</scope>
    <source>
        <strain evidence="10">Rmic-2018</strain>
    </source>
</reference>
<dbReference type="GO" id="GO:0047522">
    <property type="term" value="F:15-oxoprostaglandin 13-reductase [NAD(P)+] activity"/>
    <property type="evidence" value="ECO:0007669"/>
    <property type="project" value="UniProtKB-EC"/>
</dbReference>
<gene>
    <name evidence="10" type="ORF">HPB51_023857</name>
</gene>
<feature type="compositionally biased region" description="Polar residues" evidence="8">
    <location>
        <begin position="8"/>
        <end position="21"/>
    </location>
</feature>
<feature type="region of interest" description="Disordered" evidence="8">
    <location>
        <begin position="1"/>
        <end position="23"/>
    </location>
</feature>
<keyword evidence="11" id="KW-1185">Reference proteome</keyword>
<dbReference type="SUPFAM" id="SSF51735">
    <property type="entry name" value="NAD(P)-binding Rossmann-fold domains"/>
    <property type="match status" value="1"/>
</dbReference>
<dbReference type="Pfam" id="PF00041">
    <property type="entry name" value="fn3"/>
    <property type="match status" value="4"/>
</dbReference>
<dbReference type="AlphaFoldDB" id="A0A9J6F860"/>
<feature type="domain" description="Fibronectin type-III" evidence="9">
    <location>
        <begin position="499"/>
        <end position="592"/>
    </location>
</feature>
<comment type="catalytic activity">
    <reaction evidence="7">
        <text>13,14-dihydro-15-oxo-prostaglandin E1 + NADP(+) = 15-oxoprostaglandin E1 + NADPH + H(+)</text>
        <dbReference type="Rhea" id="RHEA:50584"/>
        <dbReference type="ChEBI" id="CHEBI:15378"/>
        <dbReference type="ChEBI" id="CHEBI:57401"/>
        <dbReference type="ChEBI" id="CHEBI:57783"/>
        <dbReference type="ChEBI" id="CHEBI:58349"/>
        <dbReference type="ChEBI" id="CHEBI:133408"/>
    </reaction>
    <physiologicalReaction direction="right-to-left" evidence="7">
        <dbReference type="Rhea" id="RHEA:50586"/>
    </physiologicalReaction>
</comment>
<sequence>MESRCECATSTTNESPSSFSGPINKRVVLKSRPGVDGEPQLSNFATEQCGTPQDFADGEVLVRSVFLSIDPALRCRMNENTGVHYLTPWLIGRCVEGLGGVGVIEQSHSPLLEKGDIVCRAMSWPWQLYFKTTADSLQKLDVKEVGGDVSVVLTCLGLTGLTALLGLREKGGLKPSANQTCVVSAAAGACGSLAGQIAKLEGCKRVVGICGSYEKCDFLTNTLKFDAAINYKTQDVDKRLTETCPGGVQVYFDNVGGPISDAVIRHMTPDSNIVLCGQISVYNKNVEYPPPLSEDVQKIVQEKRISRDRFLVLQYQDKHEPVWIGAAKRSERGKSLIRVLPWLHGGWKRERGPRVTSVQDRPPASASALDDAAANVTESANATWCVGHEPSFTVSSSSSAVKVILDEPQSEDQWTCVCAINALLASRMKEIACSRNKSVRTPPLCRSGSSSTFYIGSLTAETKYTVCVRYLCAGENVSDVACKPTTTGPTPKSQPVLSTPFEMTVHVDATSTTANVTWSTTEAAAHGFTVSLWKPVTHSAHDQVPVQLVKTEEPHCEFRSLEPYTVYKVEVSTVVPNGGIVANETIFKTQPGAPTAPRHLRLTGISSTAISLEWSAPQEMRGPLFGYTVFYGPAREHQKRSSLETQNTSVTVTHLTPDTFFEVYVKAFNKLHDGTEVASVPARIEVKTSIGAPSKIQNLRVVSRSTSTVVVSWSAPLKSNGPLDGYVVHWCNHSSDGNNSSYADWMAKLTNHSECHTLKSARDTRATIGPLVPESTYVVAVSAYNLQADRHRWIESSPETITVETLPEAPPALRALDVRMVSADSVETNWESPAPGVVGYVVAWCQNQRCSEKTVTGTRLIIHNLHADSDYNVSVVPFRMDSQNNKVLGPLTTKQVTVTDSIGSCTRFVYSPMARYLLSLVSKENNLYT</sequence>